<name>A0A7R7HY66_9ACTN</name>
<protein>
    <submittedName>
        <fullName evidence="2">Uncharacterized protein</fullName>
    </submittedName>
</protein>
<feature type="compositionally biased region" description="Polar residues" evidence="1">
    <location>
        <begin position="1"/>
        <end position="12"/>
    </location>
</feature>
<evidence type="ECO:0000313" key="3">
    <source>
        <dbReference type="Proteomes" id="UP000611640"/>
    </source>
</evidence>
<feature type="compositionally biased region" description="Basic and acidic residues" evidence="1">
    <location>
        <begin position="60"/>
        <end position="69"/>
    </location>
</feature>
<gene>
    <name evidence="2" type="ORF">Athai_34020</name>
</gene>
<dbReference type="Proteomes" id="UP000611640">
    <property type="component" value="Chromosome"/>
</dbReference>
<feature type="compositionally biased region" description="Low complexity" evidence="1">
    <location>
        <begin position="42"/>
        <end position="59"/>
    </location>
</feature>
<organism evidence="2 3">
    <name type="scientific">Actinocatenispora thailandica</name>
    <dbReference type="NCBI Taxonomy" id="227318"/>
    <lineage>
        <taxon>Bacteria</taxon>
        <taxon>Bacillati</taxon>
        <taxon>Actinomycetota</taxon>
        <taxon>Actinomycetes</taxon>
        <taxon>Micromonosporales</taxon>
        <taxon>Micromonosporaceae</taxon>
        <taxon>Actinocatenispora</taxon>
    </lineage>
</organism>
<evidence type="ECO:0000256" key="1">
    <source>
        <dbReference type="SAM" id="MobiDB-lite"/>
    </source>
</evidence>
<evidence type="ECO:0000313" key="2">
    <source>
        <dbReference type="EMBL" id="BCJ35899.1"/>
    </source>
</evidence>
<proteinExistence type="predicted"/>
<dbReference type="EMBL" id="AP023355">
    <property type="protein sequence ID" value="BCJ35899.1"/>
    <property type="molecule type" value="Genomic_DNA"/>
</dbReference>
<accession>A0A7R7HY66</accession>
<dbReference type="KEGG" id="atl:Athai_34020"/>
<feature type="region of interest" description="Disordered" evidence="1">
    <location>
        <begin position="1"/>
        <end position="109"/>
    </location>
</feature>
<keyword evidence="3" id="KW-1185">Reference proteome</keyword>
<feature type="compositionally biased region" description="Polar residues" evidence="1">
    <location>
        <begin position="81"/>
        <end position="109"/>
    </location>
</feature>
<sequence>MRLSYHNQTPTGTPEGRDTSIISIRKPGGPRTVPAGRRSRRSGSSAVAPARPRGAVARPDAGRARRSDRAVPPAVGRDRWTANQPSLSTVDIQDSTSAAVRGSASDSSR</sequence>
<dbReference type="AlphaFoldDB" id="A0A7R7HY66"/>
<reference evidence="2 3" key="1">
    <citation type="submission" date="2020-08" db="EMBL/GenBank/DDBJ databases">
        <title>Whole genome shotgun sequence of Actinocatenispora thailandica NBRC 105041.</title>
        <authorList>
            <person name="Komaki H."/>
            <person name="Tamura T."/>
        </authorList>
    </citation>
    <scope>NUCLEOTIDE SEQUENCE [LARGE SCALE GENOMIC DNA]</scope>
    <source>
        <strain evidence="2 3">NBRC 105041</strain>
    </source>
</reference>